<organism evidence="1">
    <name type="scientific">Darwinula stevensoni</name>
    <dbReference type="NCBI Taxonomy" id="69355"/>
    <lineage>
        <taxon>Eukaryota</taxon>
        <taxon>Metazoa</taxon>
        <taxon>Ecdysozoa</taxon>
        <taxon>Arthropoda</taxon>
        <taxon>Crustacea</taxon>
        <taxon>Oligostraca</taxon>
        <taxon>Ostracoda</taxon>
        <taxon>Podocopa</taxon>
        <taxon>Podocopida</taxon>
        <taxon>Darwinulocopina</taxon>
        <taxon>Darwinuloidea</taxon>
        <taxon>Darwinulidae</taxon>
        <taxon>Darwinula</taxon>
    </lineage>
</organism>
<accession>A0A7R9AB42</accession>
<dbReference type="Proteomes" id="UP000677054">
    <property type="component" value="Unassembled WGS sequence"/>
</dbReference>
<dbReference type="AlphaFoldDB" id="A0A7R9AB42"/>
<dbReference type="EMBL" id="CAJPEV010002976">
    <property type="protein sequence ID" value="CAG0898581.1"/>
    <property type="molecule type" value="Genomic_DNA"/>
</dbReference>
<keyword evidence="2" id="KW-1185">Reference proteome</keyword>
<gene>
    <name evidence="1" type="ORF">DSTB1V02_LOCUS10406</name>
</gene>
<name>A0A7R9AB42_9CRUS</name>
<proteinExistence type="predicted"/>
<sequence>MKDENKHRVLKHLVRMGSEVVKRFFDVARSMENEDRGSAEKKLHHLRGIFGNPHLTITDFLDNLLLMKDGVCSFAEFRGKLESAVRKKTLTASFASIAQEDEEVIVPEFSERITEEALKPYVKLKHAEKSGEWRNYEQICLGSYGTQKIQTGNIELRIIPGNQVEMPEGSFNQPFCAAVFSNGVVDVDRCLLGLRNNQGRCRGEKKIPIAYVTDSLCEAARIEQPLHQYNLKTQSAVLRKAEGKGPLFVQAHMHCGIASSSEIPLSTSVIDMKDLLESLGKPNQWIPSNVKDLNIPESLKILSLVELDLVLVGEGEKHPDDAQDDPPDTPRKG</sequence>
<evidence type="ECO:0000313" key="2">
    <source>
        <dbReference type="Proteomes" id="UP000677054"/>
    </source>
</evidence>
<reference evidence="1" key="1">
    <citation type="submission" date="2020-11" db="EMBL/GenBank/DDBJ databases">
        <authorList>
            <person name="Tran Van P."/>
        </authorList>
    </citation>
    <scope>NUCLEOTIDE SEQUENCE</scope>
</reference>
<evidence type="ECO:0000313" key="1">
    <source>
        <dbReference type="EMBL" id="CAD7250636.1"/>
    </source>
</evidence>
<protein>
    <submittedName>
        <fullName evidence="1">Uncharacterized protein</fullName>
    </submittedName>
</protein>
<dbReference type="EMBL" id="LR902493">
    <property type="protein sequence ID" value="CAD7250636.1"/>
    <property type="molecule type" value="Genomic_DNA"/>
</dbReference>